<dbReference type="InterPro" id="IPR046346">
    <property type="entry name" value="Aminoacid_DH-like_N_sf"/>
</dbReference>
<organism evidence="5 6">
    <name type="scientific">Fusarium phyllophilum</name>
    <dbReference type="NCBI Taxonomy" id="47803"/>
    <lineage>
        <taxon>Eukaryota</taxon>
        <taxon>Fungi</taxon>
        <taxon>Dikarya</taxon>
        <taxon>Ascomycota</taxon>
        <taxon>Pezizomycotina</taxon>
        <taxon>Sordariomycetes</taxon>
        <taxon>Hypocreomycetidae</taxon>
        <taxon>Hypocreales</taxon>
        <taxon>Nectriaceae</taxon>
        <taxon>Fusarium</taxon>
        <taxon>Fusarium fujikuroi species complex</taxon>
    </lineage>
</organism>
<dbReference type="GO" id="GO:0005737">
    <property type="term" value="C:cytoplasm"/>
    <property type="evidence" value="ECO:0007669"/>
    <property type="project" value="InterPro"/>
</dbReference>
<dbReference type="PANTHER" id="PTHR21089:SF1">
    <property type="entry name" value="BIFUNCTIONAL 3-DEHYDROQUINATE DEHYDRATASE_SHIKIMATE DEHYDROGENASE, CHLOROPLASTIC"/>
    <property type="match status" value="1"/>
</dbReference>
<dbReference type="CDD" id="cd01065">
    <property type="entry name" value="NAD_bind_Shikimate_DH"/>
    <property type="match status" value="1"/>
</dbReference>
<feature type="region of interest" description="Disordered" evidence="1">
    <location>
        <begin position="1"/>
        <end position="25"/>
    </location>
</feature>
<dbReference type="SUPFAM" id="SSF53223">
    <property type="entry name" value="Aminoacid dehydrogenase-like, N-terminal domain"/>
    <property type="match status" value="1"/>
</dbReference>
<dbReference type="NCBIfam" id="TIGR01809">
    <property type="entry name" value="Shik-DH-AROM"/>
    <property type="match status" value="1"/>
</dbReference>
<evidence type="ECO:0000256" key="1">
    <source>
        <dbReference type="SAM" id="MobiDB-lite"/>
    </source>
</evidence>
<dbReference type="Gene3D" id="3.40.50.720">
    <property type="entry name" value="NAD(P)-binding Rossmann-like Domain"/>
    <property type="match status" value="1"/>
</dbReference>
<dbReference type="Pfam" id="PF18317">
    <property type="entry name" value="SDH_C"/>
    <property type="match status" value="1"/>
</dbReference>
<keyword evidence="6" id="KW-1185">Reference proteome</keyword>
<gene>
    <name evidence="5" type="ORF">FPHYL_11529</name>
</gene>
<evidence type="ECO:0000313" key="6">
    <source>
        <dbReference type="Proteomes" id="UP000582016"/>
    </source>
</evidence>
<dbReference type="InterPro" id="IPR036291">
    <property type="entry name" value="NAD(P)-bd_dom_sf"/>
</dbReference>
<dbReference type="GO" id="GO:0009423">
    <property type="term" value="P:chorismate biosynthetic process"/>
    <property type="evidence" value="ECO:0007669"/>
    <property type="project" value="UniProtKB-UniPathway"/>
</dbReference>
<dbReference type="AlphaFoldDB" id="A0A8H5IUR2"/>
<dbReference type="OrthoDB" id="204377at2759"/>
<accession>A0A8H5IUR2</accession>
<dbReference type="PANTHER" id="PTHR21089">
    <property type="entry name" value="SHIKIMATE DEHYDROGENASE"/>
    <property type="match status" value="1"/>
</dbReference>
<proteinExistence type="predicted"/>
<dbReference type="SUPFAM" id="SSF51735">
    <property type="entry name" value="NAD(P)-binding Rossmann-fold domains"/>
    <property type="match status" value="1"/>
</dbReference>
<comment type="caution">
    <text evidence="5">The sequence shown here is derived from an EMBL/GenBank/DDBJ whole genome shotgun (WGS) entry which is preliminary data.</text>
</comment>
<feature type="domain" description="Shikimate dehydrogenase substrate binding N-terminal" evidence="3">
    <location>
        <begin position="45"/>
        <end position="126"/>
    </location>
</feature>
<dbReference type="InterPro" id="IPR041121">
    <property type="entry name" value="SDH_C"/>
</dbReference>
<feature type="domain" description="SDH C-terminal" evidence="4">
    <location>
        <begin position="284"/>
        <end position="314"/>
    </location>
</feature>
<dbReference type="Proteomes" id="UP000582016">
    <property type="component" value="Unassembled WGS sequence"/>
</dbReference>
<dbReference type="InterPro" id="IPR010110">
    <property type="entry name" value="Shikimate_DH_AroM-type"/>
</dbReference>
<feature type="domain" description="Quinate/shikimate 5-dehydrogenase/glutamyl-tRNA reductase" evidence="2">
    <location>
        <begin position="157"/>
        <end position="227"/>
    </location>
</feature>
<dbReference type="Gene3D" id="3.40.50.10860">
    <property type="entry name" value="Leucine Dehydrogenase, chain A, domain 1"/>
    <property type="match status" value="1"/>
</dbReference>
<name>A0A8H5IUR2_9HYPO</name>
<dbReference type="GO" id="GO:0019632">
    <property type="term" value="P:shikimate metabolic process"/>
    <property type="evidence" value="ECO:0007669"/>
    <property type="project" value="TreeGrafter"/>
</dbReference>
<dbReference type="UniPathway" id="UPA00053">
    <property type="reaction ID" value="UER00087"/>
</dbReference>
<dbReference type="EMBL" id="JAAOAQ010000541">
    <property type="protein sequence ID" value="KAF5542345.1"/>
    <property type="molecule type" value="Genomic_DNA"/>
</dbReference>
<dbReference type="Pfam" id="PF08501">
    <property type="entry name" value="Shikimate_dh_N"/>
    <property type="match status" value="1"/>
</dbReference>
<reference evidence="5 6" key="1">
    <citation type="submission" date="2020-05" db="EMBL/GenBank/DDBJ databases">
        <title>Identification and distribution of gene clusters putatively required for synthesis of sphingolipid metabolism inhibitors in phylogenetically diverse species of the filamentous fungus Fusarium.</title>
        <authorList>
            <person name="Kim H.-S."/>
            <person name="Busman M."/>
            <person name="Brown D.W."/>
            <person name="Divon H."/>
            <person name="Uhlig S."/>
            <person name="Proctor R.H."/>
        </authorList>
    </citation>
    <scope>NUCLEOTIDE SEQUENCE [LARGE SCALE GENOMIC DNA]</scope>
    <source>
        <strain evidence="5 6">NRRL 13617</strain>
    </source>
</reference>
<dbReference type="GO" id="GO:0004764">
    <property type="term" value="F:shikimate 3-dehydrogenase (NADP+) activity"/>
    <property type="evidence" value="ECO:0007669"/>
    <property type="project" value="InterPro"/>
</dbReference>
<dbReference type="InterPro" id="IPR006151">
    <property type="entry name" value="Shikm_DH/Glu-tRNA_Rdtase"/>
</dbReference>
<protein>
    <submittedName>
        <fullName evidence="5">Shikimate-5-dehydrogenase</fullName>
    </submittedName>
</protein>
<sequence>MVANDITPSHQRLTNHGGSETNAMTHTSDIVRRGAQEDGQKQFYIFGHNISHSLSPTLHNAGFKALNLPHHYQIHESENVDESVESIIQRPDFGGASVTFPHKLQIGKLLDSVSPRGESIGAINTVVVTDVNGKSVLHGDNTDWIGIKRCVDKSGARDFASSSALVLGAGGAARAACYAVQTLGFGELIVVNRTLSKAEELASRFPDLKARSFATLEGAATAKDVRIRLIVACVPADDLGADKIPSGLFSGTEDGVLVEMAYRPQVTGMMTVAERYPGWKVYRGVDVLEEQAYAQYELWTGAEAPVEAMRGAMQRKLKEKI</sequence>
<evidence type="ECO:0000259" key="3">
    <source>
        <dbReference type="Pfam" id="PF08501"/>
    </source>
</evidence>
<dbReference type="InterPro" id="IPR022893">
    <property type="entry name" value="Shikimate_DH_fam"/>
</dbReference>
<evidence type="ECO:0000259" key="4">
    <source>
        <dbReference type="Pfam" id="PF18317"/>
    </source>
</evidence>
<evidence type="ECO:0000313" key="5">
    <source>
        <dbReference type="EMBL" id="KAF5542345.1"/>
    </source>
</evidence>
<dbReference type="InterPro" id="IPR013708">
    <property type="entry name" value="Shikimate_DH-bd_N"/>
</dbReference>
<dbReference type="Pfam" id="PF01488">
    <property type="entry name" value="Shikimate_DH"/>
    <property type="match status" value="1"/>
</dbReference>
<evidence type="ECO:0000259" key="2">
    <source>
        <dbReference type="Pfam" id="PF01488"/>
    </source>
</evidence>